<accession>A0AAX2ZKX0</accession>
<dbReference type="Proteomes" id="UP001198983">
    <property type="component" value="Chromosome"/>
</dbReference>
<evidence type="ECO:0000313" key="2">
    <source>
        <dbReference type="Proteomes" id="UP001198983"/>
    </source>
</evidence>
<keyword evidence="2" id="KW-1185">Reference proteome</keyword>
<proteinExistence type="predicted"/>
<organism evidence="1 2">
    <name type="scientific">Terrisporobacter hibernicus</name>
    <dbReference type="NCBI Taxonomy" id="2813371"/>
    <lineage>
        <taxon>Bacteria</taxon>
        <taxon>Bacillati</taxon>
        <taxon>Bacillota</taxon>
        <taxon>Clostridia</taxon>
        <taxon>Peptostreptococcales</taxon>
        <taxon>Peptostreptococcaceae</taxon>
        <taxon>Terrisporobacter</taxon>
    </lineage>
</organism>
<dbReference type="RefSeq" id="WP_228417409.1">
    <property type="nucleotide sequence ID" value="NZ_CP081135.1"/>
</dbReference>
<gene>
    <name evidence="1" type="ORF">JW646_19200</name>
</gene>
<protein>
    <submittedName>
        <fullName evidence="1">Uncharacterized protein</fullName>
    </submittedName>
</protein>
<reference evidence="1 2" key="1">
    <citation type="journal article" date="2023" name="Int. J. Syst. Evol. Microbiol.">
        <title>Terrisporobacter hibernicus sp. nov., isolated from bovine faeces in Northern Ireland.</title>
        <authorList>
            <person name="Mitchell M."/>
            <person name="Nguyen S.V."/>
            <person name="Connor M."/>
            <person name="Fairley D.J."/>
            <person name="Donoghue O."/>
            <person name="Marshall H."/>
            <person name="Koolman L."/>
            <person name="McMullan G."/>
            <person name="Schaffer K.E."/>
            <person name="McGrath J.W."/>
            <person name="Fanning S."/>
        </authorList>
    </citation>
    <scope>NUCLEOTIDE SEQUENCE [LARGE SCALE GENOMIC DNA]</scope>
    <source>
        <strain evidence="1 2">MCA3</strain>
    </source>
</reference>
<evidence type="ECO:0000313" key="1">
    <source>
        <dbReference type="EMBL" id="UEL49873.1"/>
    </source>
</evidence>
<name>A0AAX2ZKX0_9FIRM</name>
<dbReference type="KEGG" id="tem:JW646_19200"/>
<dbReference type="AlphaFoldDB" id="A0AAX2ZKX0"/>
<sequence length="46" mass="5413">MWFPVYLGQIPYNHQLSKINITLSYKENKTKVTGIIFLLQVYNPKA</sequence>
<dbReference type="EMBL" id="CP081135">
    <property type="protein sequence ID" value="UEL49873.1"/>
    <property type="molecule type" value="Genomic_DNA"/>
</dbReference>